<name>A0A0B7IL61_9FLAO</name>
<evidence type="ECO:0000313" key="6">
    <source>
        <dbReference type="Proteomes" id="UP000045051"/>
    </source>
</evidence>
<gene>
    <name evidence="3" type="ORF">CCAND38_370070</name>
    <name evidence="4" type="ORF">CCAND93_120047</name>
</gene>
<keyword evidence="6" id="KW-1185">Reference proteome</keyword>
<evidence type="ECO:0000313" key="4">
    <source>
        <dbReference type="EMBL" id="CEN50712.1"/>
    </source>
</evidence>
<dbReference type="RefSeq" id="WP_172914084.1">
    <property type="nucleotide sequence ID" value="NZ_BOQK01000004.1"/>
</dbReference>
<evidence type="ECO:0000256" key="1">
    <source>
        <dbReference type="SAM" id="MobiDB-lite"/>
    </source>
</evidence>
<keyword evidence="2" id="KW-0812">Transmembrane</keyword>
<feature type="transmembrane region" description="Helical" evidence="2">
    <location>
        <begin position="6"/>
        <end position="22"/>
    </location>
</feature>
<evidence type="ECO:0000256" key="2">
    <source>
        <dbReference type="SAM" id="Phobius"/>
    </source>
</evidence>
<dbReference type="Proteomes" id="UP000038200">
    <property type="component" value="Unassembled WGS sequence"/>
</dbReference>
<sequence length="52" mass="6260">MELFIYVTIGLAVAFVLVVWNNKNNRKKLSSRKNRNFRQNYEQKKKKLESKS</sequence>
<proteinExistence type="predicted"/>
<dbReference type="EMBL" id="CDOL01000024">
    <property type="protein sequence ID" value="CEN50712.1"/>
    <property type="molecule type" value="Genomic_DNA"/>
</dbReference>
<accession>A0A0B7IL61</accession>
<evidence type="ECO:0000313" key="5">
    <source>
        <dbReference type="Proteomes" id="UP000038200"/>
    </source>
</evidence>
<reference evidence="5 6" key="1">
    <citation type="submission" date="2015-01" db="EMBL/GenBank/DDBJ databases">
        <authorList>
            <person name="MANFREDI Pablo"/>
        </authorList>
    </citation>
    <scope>NUCLEOTIDE SEQUENCE [LARGE SCALE GENOMIC DNA]</scope>
    <source>
        <strain evidence="3 6">CcD38</strain>
        <strain evidence="4 5">CcD93</strain>
    </source>
</reference>
<dbReference type="AlphaFoldDB" id="A0A0B7IL61"/>
<dbReference type="STRING" id="1848903.CCAND38_370070"/>
<feature type="region of interest" description="Disordered" evidence="1">
    <location>
        <begin position="29"/>
        <end position="52"/>
    </location>
</feature>
<protein>
    <submittedName>
        <fullName evidence="4">Uncharacterized protein</fullName>
    </submittedName>
</protein>
<dbReference type="EMBL" id="CDOI01000148">
    <property type="protein sequence ID" value="CEN46724.1"/>
    <property type="molecule type" value="Genomic_DNA"/>
</dbReference>
<dbReference type="GeneID" id="97263629"/>
<dbReference type="Proteomes" id="UP000045051">
    <property type="component" value="Unassembled WGS sequence"/>
</dbReference>
<keyword evidence="2" id="KW-0472">Membrane</keyword>
<organism evidence="4 5">
    <name type="scientific">Capnocytophaga canis</name>
    <dbReference type="NCBI Taxonomy" id="1848903"/>
    <lineage>
        <taxon>Bacteria</taxon>
        <taxon>Pseudomonadati</taxon>
        <taxon>Bacteroidota</taxon>
        <taxon>Flavobacteriia</taxon>
        <taxon>Flavobacteriales</taxon>
        <taxon>Flavobacteriaceae</taxon>
        <taxon>Capnocytophaga</taxon>
    </lineage>
</organism>
<evidence type="ECO:0000313" key="3">
    <source>
        <dbReference type="EMBL" id="CEN46724.1"/>
    </source>
</evidence>
<keyword evidence="2" id="KW-1133">Transmembrane helix</keyword>